<dbReference type="OrthoDB" id="3647920at2759"/>
<feature type="compositionally biased region" description="Polar residues" evidence="1">
    <location>
        <begin position="40"/>
        <end position="55"/>
    </location>
</feature>
<protein>
    <submittedName>
        <fullName evidence="2">Uncharacterized protein</fullName>
    </submittedName>
</protein>
<organism evidence="2 4">
    <name type="scientific">Cercospora beticola</name>
    <name type="common">Sugarbeet leaf spot fungus</name>
    <dbReference type="NCBI Taxonomy" id="122368"/>
    <lineage>
        <taxon>Eukaryota</taxon>
        <taxon>Fungi</taxon>
        <taxon>Dikarya</taxon>
        <taxon>Ascomycota</taxon>
        <taxon>Pezizomycotina</taxon>
        <taxon>Dothideomycetes</taxon>
        <taxon>Dothideomycetidae</taxon>
        <taxon>Mycosphaerellales</taxon>
        <taxon>Mycosphaerellaceae</taxon>
        <taxon>Cercospora</taxon>
    </lineage>
</organism>
<accession>A0A2G5HDA1</accession>
<dbReference type="Proteomes" id="UP001302367">
    <property type="component" value="Chromosome 9"/>
</dbReference>
<feature type="compositionally biased region" description="Basic and acidic residues" evidence="1">
    <location>
        <begin position="189"/>
        <end position="200"/>
    </location>
</feature>
<feature type="region of interest" description="Disordered" evidence="1">
    <location>
        <begin position="333"/>
        <end position="397"/>
    </location>
</feature>
<feature type="region of interest" description="Disordered" evidence="1">
    <location>
        <begin position="40"/>
        <end position="59"/>
    </location>
</feature>
<dbReference type="AlphaFoldDB" id="A0A2G5HDA1"/>
<evidence type="ECO:0000313" key="3">
    <source>
        <dbReference type="EMBL" id="WPB07877.1"/>
    </source>
</evidence>
<evidence type="ECO:0000313" key="4">
    <source>
        <dbReference type="Proteomes" id="UP000230605"/>
    </source>
</evidence>
<feature type="region of interest" description="Disordered" evidence="1">
    <location>
        <begin position="189"/>
        <end position="258"/>
    </location>
</feature>
<reference evidence="3 5" key="2">
    <citation type="submission" date="2023-09" db="EMBL/GenBank/DDBJ databases">
        <title>Complete-Gapless Cercospora beticola genome.</title>
        <authorList>
            <person name="Wyatt N.A."/>
            <person name="Spanner R.E."/>
            <person name="Bolton M.D."/>
        </authorList>
    </citation>
    <scope>NUCLEOTIDE SEQUENCE [LARGE SCALE GENOMIC DNA]</scope>
    <source>
        <strain evidence="3">Cb09-40</strain>
    </source>
</reference>
<feature type="compositionally biased region" description="Polar residues" evidence="1">
    <location>
        <begin position="136"/>
        <end position="146"/>
    </location>
</feature>
<keyword evidence="5" id="KW-1185">Reference proteome</keyword>
<sequence>MPELVKRPMVPEQASCKAEPAAPDCDGDAWRVPITVPYESTTSSEIQTASTPQHGSDSKQSRFGFFQNSLVFHARPKNGSILSATAAYARDAAQRSSEETLVSLISDSSRSSEQQAARATSLEYRKSCTTRRRRQLSPSSVYSRSTSAAFENTFGGRVGGVTQGYSRHDNQSYANQYIQLVGLETERYGSENPVRPKDDGVAALLPSTPAPARAMPATEPRSRGERQARRSTKYKAESGGDLDHNTGSSDVALPSSMSTTDEDEIAWLEFRLDRLREENFQAFASGSSMAVKEMAQRLQSLTEAAERLRDLKLVTGLAVRELEDRHSHAEDLSGMSHLPTVSRLRRGGDRSGKSAISGDAGNDVEKGTDFSVTETQAEESATERQPRTSKIPAPTQITKKRCTFVPTRTAGTTSSDVVPLIPKRNPRRLLRSNDVVELER</sequence>
<dbReference type="Proteomes" id="UP000230605">
    <property type="component" value="Chromosome 9"/>
</dbReference>
<proteinExistence type="predicted"/>
<feature type="compositionally biased region" description="Polar residues" evidence="1">
    <location>
        <begin position="245"/>
        <end position="258"/>
    </location>
</feature>
<feature type="compositionally biased region" description="Basic and acidic residues" evidence="1">
    <location>
        <begin position="220"/>
        <end position="244"/>
    </location>
</feature>
<feature type="region of interest" description="Disordered" evidence="1">
    <location>
        <begin position="1"/>
        <end position="30"/>
    </location>
</feature>
<dbReference type="EMBL" id="CP134192">
    <property type="protein sequence ID" value="WPB07877.1"/>
    <property type="molecule type" value="Genomic_DNA"/>
</dbReference>
<dbReference type="EMBL" id="LKMD01000107">
    <property type="protein sequence ID" value="PIA90527.1"/>
    <property type="molecule type" value="Genomic_DNA"/>
</dbReference>
<evidence type="ECO:0000313" key="5">
    <source>
        <dbReference type="Proteomes" id="UP001302367"/>
    </source>
</evidence>
<reference evidence="2 4" key="1">
    <citation type="submission" date="2015-10" db="EMBL/GenBank/DDBJ databases">
        <title>The cercosporin biosynthetic gene cluster was horizontally transferred to several fungal lineages and shown to be expanded in Cercospora beticola based on microsynteny with recipient genomes.</title>
        <authorList>
            <person name="De Jonge R."/>
            <person name="Ebert M.K."/>
            <person name="Suttle J.C."/>
            <person name="Jurick Ii W.M."/>
            <person name="Secor G.A."/>
            <person name="Thomma B.P."/>
            <person name="Van De Peer Y."/>
            <person name="Bolton M.D."/>
        </authorList>
    </citation>
    <scope>NUCLEOTIDE SEQUENCE [LARGE SCALE GENOMIC DNA]</scope>
    <source>
        <strain evidence="2 4">09-40</strain>
    </source>
</reference>
<name>A0A2G5HDA1_CERBT</name>
<evidence type="ECO:0000256" key="1">
    <source>
        <dbReference type="SAM" id="MobiDB-lite"/>
    </source>
</evidence>
<feature type="compositionally biased region" description="Polar residues" evidence="1">
    <location>
        <begin position="370"/>
        <end position="379"/>
    </location>
</feature>
<evidence type="ECO:0000313" key="2">
    <source>
        <dbReference type="EMBL" id="PIA90527.1"/>
    </source>
</evidence>
<feature type="region of interest" description="Disordered" evidence="1">
    <location>
        <begin position="106"/>
        <end position="146"/>
    </location>
</feature>
<gene>
    <name evidence="2" type="ORF">CB0940_11050</name>
    <name evidence="3" type="ORF">RHO25_012541</name>
</gene>